<evidence type="ECO:0000259" key="4">
    <source>
        <dbReference type="PROSITE" id="PS01124"/>
    </source>
</evidence>
<keyword evidence="3" id="KW-0804">Transcription</keyword>
<dbReference type="SMART" id="SM00342">
    <property type="entry name" value="HTH_ARAC"/>
    <property type="match status" value="1"/>
</dbReference>
<dbReference type="Gene3D" id="1.10.10.60">
    <property type="entry name" value="Homeodomain-like"/>
    <property type="match status" value="1"/>
</dbReference>
<keyword evidence="2" id="KW-0238">DNA-binding</keyword>
<accession>A0A108ENH1</accession>
<dbReference type="InterPro" id="IPR011990">
    <property type="entry name" value="TPR-like_helical_dom_sf"/>
</dbReference>
<evidence type="ECO:0000256" key="2">
    <source>
        <dbReference type="ARBA" id="ARBA00023125"/>
    </source>
</evidence>
<dbReference type="EMBL" id="LPLZ01000046">
    <property type="protein sequence ID" value="KWN14680.1"/>
    <property type="molecule type" value="Genomic_DNA"/>
</dbReference>
<dbReference type="InterPro" id="IPR050204">
    <property type="entry name" value="AraC_XylS_family_regulators"/>
</dbReference>
<gene>
    <name evidence="5" type="ORF">WT83_16430</name>
</gene>
<protein>
    <recommendedName>
        <fullName evidence="4">HTH araC/xylS-type domain-containing protein</fullName>
    </recommendedName>
</protein>
<dbReference type="InterPro" id="IPR018062">
    <property type="entry name" value="HTH_AraC-typ_CS"/>
</dbReference>
<dbReference type="AlphaFoldDB" id="A0A108ENH1"/>
<dbReference type="PROSITE" id="PS01124">
    <property type="entry name" value="HTH_ARAC_FAMILY_2"/>
    <property type="match status" value="1"/>
</dbReference>
<dbReference type="PROSITE" id="PS00041">
    <property type="entry name" value="HTH_ARAC_FAMILY_1"/>
    <property type="match status" value="1"/>
</dbReference>
<sequence length="469" mass="53158">MLYFPLAAYLGTPVSVSGQDRFCISLFNGEISIAKQLASRWADGTSSYIVQLYGDMQLLTGDGEEAEGAYRIAQRLSSASRRTMRAESCRNTAWQAFFRHRLNTALVCFGRAADEDDIPVDRRIEVRVGIICVLYELGRVTDALDELDALQELVRHAAESTMPVWYELLATLKLDIAMQCALRSTALLQDHVYWRSDLIRSRAPLQEYLDSEQSGIDVARVDTPLLRARIDYLFLLRSASGTDHNAMDELLKYVNWARDGNLYDYERTLRLEIALAMLAREAVQVADVILEPLSAAIRPGVAGYRQIEYLYCMAKIRQAQGRQKDAQQLYSAYALTSMACLREALSARVPFLERKTRLATQLDDIGARLPLRYRRAYSFLLENLEHTHLSVRDIASEVGVTERALQSAFKKFLNMSPTELIRRQRMERIRLELADGTAFGGVLATARRWGVQSRSTLINGYRKQFGEAP</sequence>
<dbReference type="SUPFAM" id="SSF48452">
    <property type="entry name" value="TPR-like"/>
    <property type="match status" value="1"/>
</dbReference>
<dbReference type="PANTHER" id="PTHR46796">
    <property type="entry name" value="HTH-TYPE TRANSCRIPTIONAL ACTIVATOR RHAS-RELATED"/>
    <property type="match status" value="1"/>
</dbReference>
<dbReference type="SUPFAM" id="SSF46689">
    <property type="entry name" value="Homeodomain-like"/>
    <property type="match status" value="1"/>
</dbReference>
<keyword evidence="1" id="KW-0805">Transcription regulation</keyword>
<comment type="caution">
    <text evidence="5">The sequence shown here is derived from an EMBL/GenBank/DDBJ whole genome shotgun (WGS) entry which is preliminary data.</text>
</comment>
<organism evidence="5 6">
    <name type="scientific">Burkholderia territorii</name>
    <dbReference type="NCBI Taxonomy" id="1503055"/>
    <lineage>
        <taxon>Bacteria</taxon>
        <taxon>Pseudomonadati</taxon>
        <taxon>Pseudomonadota</taxon>
        <taxon>Betaproteobacteria</taxon>
        <taxon>Burkholderiales</taxon>
        <taxon>Burkholderiaceae</taxon>
        <taxon>Burkholderia</taxon>
        <taxon>Burkholderia cepacia complex</taxon>
    </lineage>
</organism>
<evidence type="ECO:0000313" key="6">
    <source>
        <dbReference type="Proteomes" id="UP000068016"/>
    </source>
</evidence>
<dbReference type="PANTHER" id="PTHR46796:SF12">
    <property type="entry name" value="HTH-TYPE DNA-BINDING TRANSCRIPTIONAL ACTIVATOR EUTR"/>
    <property type="match status" value="1"/>
</dbReference>
<dbReference type="GO" id="GO:0043565">
    <property type="term" value="F:sequence-specific DNA binding"/>
    <property type="evidence" value="ECO:0007669"/>
    <property type="project" value="InterPro"/>
</dbReference>
<evidence type="ECO:0000256" key="1">
    <source>
        <dbReference type="ARBA" id="ARBA00023015"/>
    </source>
</evidence>
<name>A0A108ENH1_9BURK</name>
<feature type="domain" description="HTH araC/xylS-type" evidence="4">
    <location>
        <begin position="374"/>
        <end position="469"/>
    </location>
</feature>
<proteinExistence type="predicted"/>
<dbReference type="Pfam" id="PF12833">
    <property type="entry name" value="HTH_18"/>
    <property type="match status" value="1"/>
</dbReference>
<reference evidence="5 6" key="1">
    <citation type="submission" date="2015-11" db="EMBL/GenBank/DDBJ databases">
        <title>Expanding the genomic diversity of Burkholderia species for the development of highly accurate diagnostics.</title>
        <authorList>
            <person name="Sahl J."/>
            <person name="Keim P."/>
            <person name="Wagner D."/>
        </authorList>
    </citation>
    <scope>NUCLEOTIDE SEQUENCE [LARGE SCALE GENOMIC DNA]</scope>
    <source>
        <strain evidence="5 6">MSMB793WGS</strain>
    </source>
</reference>
<evidence type="ECO:0000256" key="3">
    <source>
        <dbReference type="ARBA" id="ARBA00023163"/>
    </source>
</evidence>
<evidence type="ECO:0000313" key="5">
    <source>
        <dbReference type="EMBL" id="KWN14680.1"/>
    </source>
</evidence>
<dbReference type="Proteomes" id="UP000068016">
    <property type="component" value="Unassembled WGS sequence"/>
</dbReference>
<dbReference type="InterPro" id="IPR018060">
    <property type="entry name" value="HTH_AraC"/>
</dbReference>
<dbReference type="GO" id="GO:0003700">
    <property type="term" value="F:DNA-binding transcription factor activity"/>
    <property type="evidence" value="ECO:0007669"/>
    <property type="project" value="InterPro"/>
</dbReference>
<dbReference type="InterPro" id="IPR009057">
    <property type="entry name" value="Homeodomain-like_sf"/>
</dbReference>